<evidence type="ECO:0008006" key="5">
    <source>
        <dbReference type="Google" id="ProtNLM"/>
    </source>
</evidence>
<protein>
    <recommendedName>
        <fullName evidence="5">DUF2069 domain-containing protein</fullName>
    </recommendedName>
</protein>
<feature type="compositionally biased region" description="Polar residues" evidence="1">
    <location>
        <begin position="1"/>
        <end position="16"/>
    </location>
</feature>
<dbReference type="InterPro" id="IPR018643">
    <property type="entry name" value="DUF2069_membrane"/>
</dbReference>
<dbReference type="Pfam" id="PF09842">
    <property type="entry name" value="DUF2069"/>
    <property type="match status" value="1"/>
</dbReference>
<dbReference type="AlphaFoldDB" id="A0AA37WLW0"/>
<feature type="transmembrane region" description="Helical" evidence="2">
    <location>
        <begin position="89"/>
        <end position="106"/>
    </location>
</feature>
<gene>
    <name evidence="3" type="ORF">GCM10007877_11740</name>
</gene>
<evidence type="ECO:0000313" key="4">
    <source>
        <dbReference type="Proteomes" id="UP001156870"/>
    </source>
</evidence>
<proteinExistence type="predicted"/>
<feature type="region of interest" description="Disordered" evidence="1">
    <location>
        <begin position="1"/>
        <end position="27"/>
    </location>
</feature>
<evidence type="ECO:0000256" key="1">
    <source>
        <dbReference type="SAM" id="MobiDB-lite"/>
    </source>
</evidence>
<reference evidence="3 4" key="1">
    <citation type="journal article" date="2014" name="Int. J. Syst. Evol. Microbiol.">
        <title>Complete genome sequence of Corynebacterium casei LMG S-19264T (=DSM 44701T), isolated from a smear-ripened cheese.</title>
        <authorList>
            <consortium name="US DOE Joint Genome Institute (JGI-PGF)"/>
            <person name="Walter F."/>
            <person name="Albersmeier A."/>
            <person name="Kalinowski J."/>
            <person name="Ruckert C."/>
        </authorList>
    </citation>
    <scope>NUCLEOTIDE SEQUENCE [LARGE SCALE GENOMIC DNA]</scope>
    <source>
        <strain evidence="3 4">NBRC 110095</strain>
    </source>
</reference>
<dbReference type="Proteomes" id="UP001156870">
    <property type="component" value="Unassembled WGS sequence"/>
</dbReference>
<name>A0AA37WLW0_9GAMM</name>
<comment type="caution">
    <text evidence="3">The sequence shown here is derived from an EMBL/GenBank/DDBJ whole genome shotgun (WGS) entry which is preliminary data.</text>
</comment>
<accession>A0AA37WLW0</accession>
<dbReference type="EMBL" id="BSPD01000030">
    <property type="protein sequence ID" value="GLS25460.1"/>
    <property type="molecule type" value="Genomic_DNA"/>
</dbReference>
<keyword evidence="2" id="KW-0472">Membrane</keyword>
<evidence type="ECO:0000256" key="2">
    <source>
        <dbReference type="SAM" id="Phobius"/>
    </source>
</evidence>
<evidence type="ECO:0000313" key="3">
    <source>
        <dbReference type="EMBL" id="GLS25460.1"/>
    </source>
</evidence>
<keyword evidence="2" id="KW-1133">Transmembrane helix</keyword>
<dbReference type="RefSeq" id="WP_232592037.1">
    <property type="nucleotide sequence ID" value="NZ_BSPD01000030.1"/>
</dbReference>
<sequence length="154" mass="17653">MTDNSSSFKQTTTSQAADEPAKKAKPMLPSPELKAKANRWYAITVSAYAGLILMFLGLQFSDFDAKKLAMQTVPLFIFIPGMIKRTHRTFSWMCFVILIYFTAFVVEVGSPMFVWTDALGLTLSIVLFISAMMTSRWIQHWRYAEFLEQNQETR</sequence>
<feature type="transmembrane region" description="Helical" evidence="2">
    <location>
        <begin position="40"/>
        <end position="60"/>
    </location>
</feature>
<organism evidence="3 4">
    <name type="scientific">Marinibactrum halimedae</name>
    <dbReference type="NCBI Taxonomy" id="1444977"/>
    <lineage>
        <taxon>Bacteria</taxon>
        <taxon>Pseudomonadati</taxon>
        <taxon>Pseudomonadota</taxon>
        <taxon>Gammaproteobacteria</taxon>
        <taxon>Cellvibrionales</taxon>
        <taxon>Cellvibrionaceae</taxon>
        <taxon>Marinibactrum</taxon>
    </lineage>
</organism>
<feature type="transmembrane region" description="Helical" evidence="2">
    <location>
        <begin position="112"/>
        <end position="133"/>
    </location>
</feature>
<keyword evidence="2" id="KW-0812">Transmembrane</keyword>
<keyword evidence="4" id="KW-1185">Reference proteome</keyword>